<evidence type="ECO:0000313" key="2">
    <source>
        <dbReference type="EMBL" id="MFC7150349.1"/>
    </source>
</evidence>
<dbReference type="Proteomes" id="UP001596378">
    <property type="component" value="Unassembled WGS sequence"/>
</dbReference>
<proteinExistence type="predicted"/>
<evidence type="ECO:0000313" key="3">
    <source>
        <dbReference type="Proteomes" id="UP001596378"/>
    </source>
</evidence>
<gene>
    <name evidence="2" type="ORF">ACFQMJ_17610</name>
</gene>
<feature type="region of interest" description="Disordered" evidence="1">
    <location>
        <begin position="20"/>
        <end position="52"/>
    </location>
</feature>
<accession>A0ABW2FEK3</accession>
<reference evidence="3" key="1">
    <citation type="journal article" date="2019" name="Int. J. Syst. Evol. Microbiol.">
        <title>The Global Catalogue of Microorganisms (GCM) 10K type strain sequencing project: providing services to taxonomists for standard genome sequencing and annotation.</title>
        <authorList>
            <consortium name="The Broad Institute Genomics Platform"/>
            <consortium name="The Broad Institute Genome Sequencing Center for Infectious Disease"/>
            <person name="Wu L."/>
            <person name="Ma J."/>
        </authorList>
    </citation>
    <scope>NUCLEOTIDE SEQUENCE [LARGE SCALE GENOMIC DNA]</scope>
    <source>
        <strain evidence="3">KCTC 12907</strain>
    </source>
</reference>
<evidence type="ECO:0000256" key="1">
    <source>
        <dbReference type="SAM" id="MobiDB-lite"/>
    </source>
</evidence>
<dbReference type="RefSeq" id="WP_378107758.1">
    <property type="nucleotide sequence ID" value="NZ_JBHSUP010000026.1"/>
</dbReference>
<comment type="caution">
    <text evidence="2">The sequence shown here is derived from an EMBL/GenBank/DDBJ whole genome shotgun (WGS) entry which is preliminary data.</text>
</comment>
<name>A0ABW2FEK3_9BACL</name>
<keyword evidence="3" id="KW-1185">Reference proteome</keyword>
<dbReference type="EMBL" id="JBHTAI010000010">
    <property type="protein sequence ID" value="MFC7150349.1"/>
    <property type="molecule type" value="Genomic_DNA"/>
</dbReference>
<organism evidence="2 3">
    <name type="scientific">Cohnella cellulosilytica</name>
    <dbReference type="NCBI Taxonomy" id="986710"/>
    <lineage>
        <taxon>Bacteria</taxon>
        <taxon>Bacillati</taxon>
        <taxon>Bacillota</taxon>
        <taxon>Bacilli</taxon>
        <taxon>Bacillales</taxon>
        <taxon>Paenibacillaceae</taxon>
        <taxon>Cohnella</taxon>
    </lineage>
</organism>
<sequence length="52" mass="5576">MKYSYIIVDFLGKKQVDPITARPVEDDSGGGLALKKGQPASLPADPMGRKSE</sequence>
<protein>
    <submittedName>
        <fullName evidence="2">Uncharacterized protein</fullName>
    </submittedName>
</protein>